<dbReference type="AlphaFoldDB" id="A0A7X0PCG0"/>
<accession>A0A7X0PCG0</accession>
<name>A0A7X0PCG0_9BURK</name>
<protein>
    <recommendedName>
        <fullName evidence="3">SnoaL-like domain-containing protein</fullName>
    </recommendedName>
</protein>
<evidence type="ECO:0000313" key="2">
    <source>
        <dbReference type="Proteomes" id="UP000575083"/>
    </source>
</evidence>
<dbReference type="EMBL" id="JACHLK010000003">
    <property type="protein sequence ID" value="MBB6559360.1"/>
    <property type="molecule type" value="Genomic_DNA"/>
</dbReference>
<organism evidence="1 2">
    <name type="scientific">Acidovorax soli</name>
    <dbReference type="NCBI Taxonomy" id="592050"/>
    <lineage>
        <taxon>Bacteria</taxon>
        <taxon>Pseudomonadati</taxon>
        <taxon>Pseudomonadota</taxon>
        <taxon>Betaproteobacteria</taxon>
        <taxon>Burkholderiales</taxon>
        <taxon>Comamonadaceae</taxon>
        <taxon>Acidovorax</taxon>
    </lineage>
</organism>
<dbReference type="Gene3D" id="3.10.450.50">
    <property type="match status" value="1"/>
</dbReference>
<dbReference type="Proteomes" id="UP000575083">
    <property type="component" value="Unassembled WGS sequence"/>
</dbReference>
<sequence length="133" mass="15030">MTTNPATPTYPIDHVIAAFARGDVATLLAHVADGVDLRIDHYQDGADTSWQVARDKQGLVAMLQRLAVEVFPRGTQILHTHSQPLGNDWVLTQFHQRFFYAVQQREVESLTWIVSHSQNGQVDYFRENVTTIA</sequence>
<keyword evidence="2" id="KW-1185">Reference proteome</keyword>
<comment type="caution">
    <text evidence="1">The sequence shown here is derived from an EMBL/GenBank/DDBJ whole genome shotgun (WGS) entry which is preliminary data.</text>
</comment>
<evidence type="ECO:0000313" key="1">
    <source>
        <dbReference type="EMBL" id="MBB6559360.1"/>
    </source>
</evidence>
<evidence type="ECO:0008006" key="3">
    <source>
        <dbReference type="Google" id="ProtNLM"/>
    </source>
</evidence>
<reference evidence="1 2" key="1">
    <citation type="submission" date="2020-08" db="EMBL/GenBank/DDBJ databases">
        <title>Functional genomics of gut bacteria from endangered species of beetles.</title>
        <authorList>
            <person name="Carlos-Shanley C."/>
        </authorList>
    </citation>
    <scope>NUCLEOTIDE SEQUENCE [LARGE SCALE GENOMIC DNA]</scope>
    <source>
        <strain evidence="1 2">S00198</strain>
    </source>
</reference>
<dbReference type="RefSeq" id="WP_184856773.1">
    <property type="nucleotide sequence ID" value="NZ_JACHLK010000003.1"/>
</dbReference>
<gene>
    <name evidence="1" type="ORF">HNP48_002027</name>
</gene>
<dbReference type="SUPFAM" id="SSF54427">
    <property type="entry name" value="NTF2-like"/>
    <property type="match status" value="1"/>
</dbReference>
<dbReference type="InterPro" id="IPR032710">
    <property type="entry name" value="NTF2-like_dom_sf"/>
</dbReference>
<proteinExistence type="predicted"/>